<name>A0A0S2FBS2_LYSAN</name>
<organism evidence="1 2">
    <name type="scientific">Lysobacter antibioticus</name>
    <dbReference type="NCBI Taxonomy" id="84531"/>
    <lineage>
        <taxon>Bacteria</taxon>
        <taxon>Pseudomonadati</taxon>
        <taxon>Pseudomonadota</taxon>
        <taxon>Gammaproteobacteria</taxon>
        <taxon>Lysobacterales</taxon>
        <taxon>Lysobacteraceae</taxon>
        <taxon>Lysobacter</taxon>
    </lineage>
</organism>
<keyword evidence="2" id="KW-1185">Reference proteome</keyword>
<accession>A0A0S2FBS2</accession>
<protein>
    <submittedName>
        <fullName evidence="1">Uncharacterized protein</fullName>
    </submittedName>
</protein>
<dbReference type="EMBL" id="CP011129">
    <property type="protein sequence ID" value="ALN80893.1"/>
    <property type="molecule type" value="Genomic_DNA"/>
</dbReference>
<dbReference type="KEGG" id="lab:LA76x_2763"/>
<proteinExistence type="predicted"/>
<dbReference type="PATRIC" id="fig|84531.8.peg.2776"/>
<reference evidence="1 2" key="1">
    <citation type="journal article" date="2015" name="BMC Genomics">
        <title>Comparative genomics and metabolic profiling of the genus Lysobacter.</title>
        <authorList>
            <person name="de Bruijn I."/>
            <person name="Cheng X."/>
            <person name="de Jager V."/>
            <person name="Exposito R.G."/>
            <person name="Watrous J."/>
            <person name="Patel N."/>
            <person name="Postma J."/>
            <person name="Dorrestein P.C."/>
            <person name="Kobayashi D."/>
            <person name="Raaijmakers J.M."/>
        </authorList>
    </citation>
    <scope>NUCLEOTIDE SEQUENCE [LARGE SCALE GENOMIC DNA]</scope>
    <source>
        <strain evidence="1 2">76</strain>
    </source>
</reference>
<dbReference type="Proteomes" id="UP000060787">
    <property type="component" value="Chromosome"/>
</dbReference>
<sequence length="41" mass="4435">MRAVFHAPQDHRSAVAACAAPTLLGGGHDALISRRLRLELR</sequence>
<gene>
    <name evidence="1" type="ORF">LA76x_2763</name>
</gene>
<evidence type="ECO:0000313" key="2">
    <source>
        <dbReference type="Proteomes" id="UP000060787"/>
    </source>
</evidence>
<dbReference type="AlphaFoldDB" id="A0A0S2FBS2"/>
<evidence type="ECO:0000313" key="1">
    <source>
        <dbReference type="EMBL" id="ALN80893.1"/>
    </source>
</evidence>